<dbReference type="SUPFAM" id="SSF54695">
    <property type="entry name" value="POZ domain"/>
    <property type="match status" value="1"/>
</dbReference>
<dbReference type="VEuPathDB" id="FungiDB:FOC1_g10001430"/>
<feature type="domain" description="BTB" evidence="1">
    <location>
        <begin position="18"/>
        <end position="85"/>
    </location>
</feature>
<dbReference type="Gene3D" id="3.30.710.10">
    <property type="entry name" value="Potassium Channel Kv1.1, Chain A"/>
    <property type="match status" value="1"/>
</dbReference>
<accession>N4UIK5</accession>
<dbReference type="Proteomes" id="UP000016928">
    <property type="component" value="Unassembled WGS sequence"/>
</dbReference>
<organism evidence="2 3">
    <name type="scientific">Fusarium oxysporum f. sp. cubense (strain race 1)</name>
    <name type="common">Panama disease fungus</name>
    <dbReference type="NCBI Taxonomy" id="1229664"/>
    <lineage>
        <taxon>Eukaryota</taxon>
        <taxon>Fungi</taxon>
        <taxon>Dikarya</taxon>
        <taxon>Ascomycota</taxon>
        <taxon>Pezizomycotina</taxon>
        <taxon>Sordariomycetes</taxon>
        <taxon>Hypocreomycetidae</taxon>
        <taxon>Hypocreales</taxon>
        <taxon>Nectriaceae</taxon>
        <taxon>Fusarium</taxon>
        <taxon>Fusarium oxysporum species complex</taxon>
    </lineage>
</organism>
<reference evidence="3" key="2">
    <citation type="journal article" date="2014" name="PLoS ONE">
        <title>Genome and Transcriptome Analysis of the Fungal Pathogen Fusarium oxysporum f. sp. cubense Causing Banana Vascular Wilt Disease.</title>
        <authorList>
            <person name="Guo L."/>
            <person name="Han L."/>
            <person name="Yang L."/>
            <person name="Zeng H."/>
            <person name="Fan D."/>
            <person name="Zhu Y."/>
            <person name="Feng Y."/>
            <person name="Wang G."/>
            <person name="Peng C."/>
            <person name="Jiang X."/>
            <person name="Zhou D."/>
            <person name="Ni P."/>
            <person name="Liang C."/>
            <person name="Liu L."/>
            <person name="Wang J."/>
            <person name="Mao C."/>
            <person name="Fang X."/>
            <person name="Peng M."/>
            <person name="Huang J."/>
        </authorList>
    </citation>
    <scope>NUCLEOTIDE SEQUENCE [LARGE SCALE GENOMIC DNA]</scope>
    <source>
        <strain evidence="3">race 1</strain>
    </source>
</reference>
<dbReference type="HOGENOM" id="CLU_057752_2_2_1"/>
<dbReference type="OrthoDB" id="1022638at2759"/>
<proteinExistence type="predicted"/>
<name>N4UIK5_FUSC1</name>
<reference evidence="3" key="1">
    <citation type="submission" date="2012-09" db="EMBL/GenBank/DDBJ databases">
        <title>Genome sequencing and comparative transcriptomics of race 1 and race 4 of banana pathogen: Fusarium oxysporum f. sp. cubense.</title>
        <authorList>
            <person name="Fang X."/>
            <person name="Huang J."/>
        </authorList>
    </citation>
    <scope>NUCLEOTIDE SEQUENCE [LARGE SCALE GENOMIC DNA]</scope>
    <source>
        <strain evidence="3">race 1</strain>
    </source>
</reference>
<gene>
    <name evidence="2" type="ORF">FOC1_g10001430</name>
</gene>
<dbReference type="InterPro" id="IPR000210">
    <property type="entry name" value="BTB/POZ_dom"/>
</dbReference>
<evidence type="ECO:0000259" key="1">
    <source>
        <dbReference type="PROSITE" id="PS50097"/>
    </source>
</evidence>
<dbReference type="Pfam" id="PF00651">
    <property type="entry name" value="BTB"/>
    <property type="match status" value="1"/>
</dbReference>
<protein>
    <recommendedName>
        <fullName evidence="1">BTB domain-containing protein</fullName>
    </recommendedName>
</protein>
<dbReference type="STRING" id="1229664.N4UIK5"/>
<dbReference type="CDD" id="cd18186">
    <property type="entry name" value="BTB_POZ_ZBTB_KLHL-like"/>
    <property type="match status" value="1"/>
</dbReference>
<evidence type="ECO:0000313" key="3">
    <source>
        <dbReference type="Proteomes" id="UP000016928"/>
    </source>
</evidence>
<dbReference type="EMBL" id="KB730150">
    <property type="protein sequence ID" value="ENH71187.1"/>
    <property type="molecule type" value="Genomic_DNA"/>
</dbReference>
<sequence length="212" mass="23398">MPGNGPSLPQLVESGHCSDFVLICEGQSFKLHHAIVCPKSSVIARALQGEFQVCISKVIRVEQFDIAAVRRMIVFLYTGDYQDDPQCEQAQVPFIQTTETPPALAQTEEEYSITRLLHLPMNATADYYDIQSLVGFTNSKMQPLLTNCPTKFLPHLLQQVPASTGDANVQSNIASTAANRIEDLIELPDFSQMDLGSDVLMKIVNACGLRVR</sequence>
<dbReference type="AlphaFoldDB" id="N4UIK5"/>
<dbReference type="PANTHER" id="PTHR47843">
    <property type="entry name" value="BTB DOMAIN-CONTAINING PROTEIN-RELATED"/>
    <property type="match status" value="1"/>
</dbReference>
<evidence type="ECO:0000313" key="2">
    <source>
        <dbReference type="EMBL" id="ENH71187.1"/>
    </source>
</evidence>
<dbReference type="PROSITE" id="PS50097">
    <property type="entry name" value="BTB"/>
    <property type="match status" value="1"/>
</dbReference>
<dbReference type="InterPro" id="IPR011333">
    <property type="entry name" value="SKP1/BTB/POZ_sf"/>
</dbReference>
<dbReference type="PANTHER" id="PTHR47843:SF5">
    <property type="entry name" value="BTB_POZ DOMAIN PROTEIN"/>
    <property type="match status" value="1"/>
</dbReference>